<gene>
    <name evidence="2" type="ORF">SRAS04492_LOCUS8914</name>
</gene>
<organism evidence="2">
    <name type="scientific">Strombidium rassoulzadegani</name>
    <dbReference type="NCBI Taxonomy" id="1082188"/>
    <lineage>
        <taxon>Eukaryota</taxon>
        <taxon>Sar</taxon>
        <taxon>Alveolata</taxon>
        <taxon>Ciliophora</taxon>
        <taxon>Intramacronucleata</taxon>
        <taxon>Spirotrichea</taxon>
        <taxon>Oligotrichia</taxon>
        <taxon>Strombidiidae</taxon>
        <taxon>Strombidium</taxon>
    </lineage>
</organism>
<feature type="transmembrane region" description="Helical" evidence="1">
    <location>
        <begin position="54"/>
        <end position="71"/>
    </location>
</feature>
<evidence type="ECO:0000256" key="1">
    <source>
        <dbReference type="SAM" id="Phobius"/>
    </source>
</evidence>
<keyword evidence="1" id="KW-1133">Transmembrane helix</keyword>
<dbReference type="AlphaFoldDB" id="A0A7S3FXX6"/>
<keyword evidence="1" id="KW-0812">Transmembrane</keyword>
<proteinExistence type="predicted"/>
<protein>
    <submittedName>
        <fullName evidence="2">Uncharacterized protein</fullName>
    </submittedName>
</protein>
<accession>A0A7S3FXX6</accession>
<feature type="transmembrane region" description="Helical" evidence="1">
    <location>
        <begin position="24"/>
        <end position="48"/>
    </location>
</feature>
<dbReference type="EMBL" id="HBIA01017932">
    <property type="protein sequence ID" value="CAE0237105.1"/>
    <property type="molecule type" value="Transcribed_RNA"/>
</dbReference>
<reference evidence="2" key="1">
    <citation type="submission" date="2021-01" db="EMBL/GenBank/DDBJ databases">
        <authorList>
            <person name="Corre E."/>
            <person name="Pelletier E."/>
            <person name="Niang G."/>
            <person name="Scheremetjew M."/>
            <person name="Finn R."/>
            <person name="Kale V."/>
            <person name="Holt S."/>
            <person name="Cochrane G."/>
            <person name="Meng A."/>
            <person name="Brown T."/>
            <person name="Cohen L."/>
        </authorList>
    </citation>
    <scope>NUCLEOTIDE SEQUENCE</scope>
    <source>
        <strain evidence="2">Ras09</strain>
    </source>
</reference>
<evidence type="ECO:0000313" key="2">
    <source>
        <dbReference type="EMBL" id="CAE0237105.1"/>
    </source>
</evidence>
<name>A0A7S3FXX6_9SPIT</name>
<feature type="transmembrane region" description="Helical" evidence="1">
    <location>
        <begin position="83"/>
        <end position="101"/>
    </location>
</feature>
<sequence>MLFLTYTSLVALRTNKERKGDARIFHAVVNHLAFAHLPFFILSILVHTLVPKEIPTLLIFFYMMTMIGEALGTIIEKKSIPKLCFFLQTGILFLLFLILMLDDWCRFYLYRGHA</sequence>
<keyword evidence="1" id="KW-0472">Membrane</keyword>